<organism evidence="1 2">
    <name type="scientific">Marinobacter nitratireducens</name>
    <dbReference type="NCBI Taxonomy" id="1137280"/>
    <lineage>
        <taxon>Bacteria</taxon>
        <taxon>Pseudomonadati</taxon>
        <taxon>Pseudomonadota</taxon>
        <taxon>Gammaproteobacteria</taxon>
        <taxon>Pseudomonadales</taxon>
        <taxon>Marinobacteraceae</taxon>
        <taxon>Marinobacter</taxon>
    </lineage>
</organism>
<evidence type="ECO:0000313" key="1">
    <source>
        <dbReference type="EMBL" id="KEF32333.1"/>
    </source>
</evidence>
<protein>
    <submittedName>
        <fullName evidence="1">Uncharacterized protein</fullName>
    </submittedName>
</protein>
<comment type="caution">
    <text evidence="1">The sequence shown here is derived from an EMBL/GenBank/DDBJ whole genome shotgun (WGS) entry which is preliminary data.</text>
</comment>
<dbReference type="Proteomes" id="UP000035057">
    <property type="component" value="Unassembled WGS sequence"/>
</dbReference>
<evidence type="ECO:0000313" key="2">
    <source>
        <dbReference type="Proteomes" id="UP000035057"/>
    </source>
</evidence>
<dbReference type="AlphaFoldDB" id="A0A072N5T5"/>
<reference evidence="1 2" key="1">
    <citation type="submission" date="2012-12" db="EMBL/GenBank/DDBJ databases">
        <title>Genome assembly of Marinobacter sp. AK21.</title>
        <authorList>
            <person name="Khatri I."/>
            <person name="Kumar R."/>
            <person name="Vaidya B."/>
            <person name="Subramanian S."/>
            <person name="Pinnaka A."/>
        </authorList>
    </citation>
    <scope>NUCLEOTIDE SEQUENCE [LARGE SCALE GENOMIC DNA]</scope>
    <source>
        <strain evidence="1 2">AK21</strain>
    </source>
</reference>
<gene>
    <name evidence="1" type="ORF">D777_00967</name>
</gene>
<accession>A0A072N5T5</accession>
<sequence>MVQHHQIHGFPREWQFIGIADSDAIGDMRVPSGSCNDALNKICTGRQW</sequence>
<proteinExistence type="predicted"/>
<dbReference type="EMBL" id="ANIE01000003">
    <property type="protein sequence ID" value="KEF32333.1"/>
    <property type="molecule type" value="Genomic_DNA"/>
</dbReference>
<keyword evidence="2" id="KW-1185">Reference proteome</keyword>
<name>A0A072N5T5_9GAMM</name>
<dbReference type="PATRIC" id="fig|1137280.3.peg.782"/>